<gene>
    <name evidence="2" type="ORF">R1CP_23570</name>
</gene>
<feature type="region of interest" description="Disordered" evidence="1">
    <location>
        <begin position="53"/>
        <end position="74"/>
    </location>
</feature>
<dbReference type="EMBL" id="CP009111">
    <property type="protein sequence ID" value="ANS29382.1"/>
    <property type="molecule type" value="Genomic_DNA"/>
</dbReference>
<dbReference type="Proteomes" id="UP000186108">
    <property type="component" value="Chromosome"/>
</dbReference>
<proteinExistence type="predicted"/>
<name>A0A1B1K9T6_RHOOP</name>
<accession>A0A1B1K9T6</accession>
<sequence>MTTRLPHLELHLPGNTPGCRDCTGTVGAPTVDPANVLHATLEHDASCPALRHRQTMPVPGLEPRRARIDGKPTLGVLHHIARHR</sequence>
<protein>
    <submittedName>
        <fullName evidence="2">Uncharacterized protein</fullName>
    </submittedName>
</protein>
<dbReference type="RefSeq" id="WP_065491692.1">
    <property type="nucleotide sequence ID" value="NZ_CP009111.1"/>
</dbReference>
<evidence type="ECO:0000313" key="2">
    <source>
        <dbReference type="EMBL" id="ANS29382.1"/>
    </source>
</evidence>
<evidence type="ECO:0000256" key="1">
    <source>
        <dbReference type="SAM" id="MobiDB-lite"/>
    </source>
</evidence>
<evidence type="ECO:0000313" key="3">
    <source>
        <dbReference type="Proteomes" id="UP000186108"/>
    </source>
</evidence>
<organism evidence="2 3">
    <name type="scientific">Rhodococcus opacus</name>
    <name type="common">Nocardia opaca</name>
    <dbReference type="NCBI Taxonomy" id="37919"/>
    <lineage>
        <taxon>Bacteria</taxon>
        <taxon>Bacillati</taxon>
        <taxon>Actinomycetota</taxon>
        <taxon>Actinomycetes</taxon>
        <taxon>Mycobacteriales</taxon>
        <taxon>Nocardiaceae</taxon>
        <taxon>Rhodococcus</taxon>
    </lineage>
</organism>
<reference evidence="2 3" key="1">
    <citation type="submission" date="2014-07" db="EMBL/GenBank/DDBJ databases">
        <authorList>
            <person name="Zhang J.E."/>
            <person name="Yang H."/>
            <person name="Guo J."/>
            <person name="Deng Z."/>
            <person name="Luo H."/>
            <person name="Luo M."/>
            <person name="Zhao B."/>
        </authorList>
    </citation>
    <scope>NUCLEOTIDE SEQUENCE [LARGE SCALE GENOMIC DNA]</scope>
    <source>
        <strain evidence="2 3">1CP</strain>
    </source>
</reference>
<dbReference type="AlphaFoldDB" id="A0A1B1K9T6"/>